<accession>A0AAD6YUU9</accession>
<sequence>MPHVLSAKSVALGRDTFIFTSLTHCQLGWFLKLTPVSSATVQRWIRTISPETTRELFICPVNVHSVGIFEYWIGPHGSSIDVITELPLPPGDYGLYYNRECTNGGFRDIMALPRKWNDTFEYQANHALGAEERISEYCFLPSITQLVVARDNQCCRFTGRTGDTALSWIFPPVFREQTKTSWFDLLDKDFFSPDNVLTMHTDLKFHFHSNHFTVDIDGDYTTSLLIIRTTPPSTHSSVIISSSHVTPFVRPMARVKLSKR</sequence>
<gene>
    <name evidence="1" type="ORF">GGX14DRAFT_553564</name>
</gene>
<evidence type="ECO:0000313" key="1">
    <source>
        <dbReference type="EMBL" id="KAJ7230072.1"/>
    </source>
</evidence>
<proteinExistence type="predicted"/>
<name>A0AAD6YUU9_9AGAR</name>
<organism evidence="1 2">
    <name type="scientific">Mycena pura</name>
    <dbReference type="NCBI Taxonomy" id="153505"/>
    <lineage>
        <taxon>Eukaryota</taxon>
        <taxon>Fungi</taxon>
        <taxon>Dikarya</taxon>
        <taxon>Basidiomycota</taxon>
        <taxon>Agaricomycotina</taxon>
        <taxon>Agaricomycetes</taxon>
        <taxon>Agaricomycetidae</taxon>
        <taxon>Agaricales</taxon>
        <taxon>Marasmiineae</taxon>
        <taxon>Mycenaceae</taxon>
        <taxon>Mycena</taxon>
    </lineage>
</organism>
<reference evidence="1" key="1">
    <citation type="submission" date="2023-03" db="EMBL/GenBank/DDBJ databases">
        <title>Massive genome expansion in bonnet fungi (Mycena s.s.) driven by repeated elements and novel gene families across ecological guilds.</title>
        <authorList>
            <consortium name="Lawrence Berkeley National Laboratory"/>
            <person name="Harder C.B."/>
            <person name="Miyauchi S."/>
            <person name="Viragh M."/>
            <person name="Kuo A."/>
            <person name="Thoen E."/>
            <person name="Andreopoulos B."/>
            <person name="Lu D."/>
            <person name="Skrede I."/>
            <person name="Drula E."/>
            <person name="Henrissat B."/>
            <person name="Morin E."/>
            <person name="Kohler A."/>
            <person name="Barry K."/>
            <person name="LaButti K."/>
            <person name="Morin E."/>
            <person name="Salamov A."/>
            <person name="Lipzen A."/>
            <person name="Mereny Z."/>
            <person name="Hegedus B."/>
            <person name="Baldrian P."/>
            <person name="Stursova M."/>
            <person name="Weitz H."/>
            <person name="Taylor A."/>
            <person name="Grigoriev I.V."/>
            <person name="Nagy L.G."/>
            <person name="Martin F."/>
            <person name="Kauserud H."/>
        </authorList>
    </citation>
    <scope>NUCLEOTIDE SEQUENCE</scope>
    <source>
        <strain evidence="1">9144</strain>
    </source>
</reference>
<dbReference type="Proteomes" id="UP001219525">
    <property type="component" value="Unassembled WGS sequence"/>
</dbReference>
<keyword evidence="2" id="KW-1185">Reference proteome</keyword>
<evidence type="ECO:0000313" key="2">
    <source>
        <dbReference type="Proteomes" id="UP001219525"/>
    </source>
</evidence>
<dbReference type="AlphaFoldDB" id="A0AAD6YUU9"/>
<dbReference type="EMBL" id="JARJCW010000001">
    <property type="protein sequence ID" value="KAJ7230072.1"/>
    <property type="molecule type" value="Genomic_DNA"/>
</dbReference>
<protein>
    <submittedName>
        <fullName evidence="1">Uncharacterized protein</fullName>
    </submittedName>
</protein>
<comment type="caution">
    <text evidence="1">The sequence shown here is derived from an EMBL/GenBank/DDBJ whole genome shotgun (WGS) entry which is preliminary data.</text>
</comment>